<dbReference type="InterPro" id="IPR000748">
    <property type="entry name" value="PsdUridine_synth_RsuA/RluB/E/F"/>
</dbReference>
<dbReference type="PANTHER" id="PTHR47683:SF2">
    <property type="entry name" value="RNA-BINDING S4 DOMAIN-CONTAINING PROTEIN"/>
    <property type="match status" value="1"/>
</dbReference>
<sequence>MEQIRLNKYLAHSGVCSRRDADKLIEEGKVLVNGQRAEHGTLVDEKDEVVVSGEKIQGIRKPVVLAFYKPVGVVCTERDPHAEQVIADLVDYPVRVTYAGRLDKDSEGLLLLSNDGDLIQAMMKGANRHEKEYLVKVDKKVTSDFLKKMSGGIYLEELDITTGKCKVDKTGEHTFRIVLTQGLNRQIKRMCAACGCRVRALKRVRVMHVTIGSLKPGEYVELGPEDVQRLYRDCGLKYVGGNSGPLV</sequence>
<dbReference type="EMBL" id="OFSM01000007">
    <property type="protein sequence ID" value="SOY28907.1"/>
    <property type="molecule type" value="Genomic_DNA"/>
</dbReference>
<dbReference type="InterPro" id="IPR042092">
    <property type="entry name" value="PsdUridine_s_RsuA/RluB/E/F_cat"/>
</dbReference>
<dbReference type="Gene3D" id="3.30.70.580">
    <property type="entry name" value="Pseudouridine synthase I, catalytic domain, N-terminal subdomain"/>
    <property type="match status" value="1"/>
</dbReference>
<dbReference type="PROSITE" id="PS01149">
    <property type="entry name" value="PSI_RSU"/>
    <property type="match status" value="1"/>
</dbReference>
<evidence type="ECO:0000313" key="7">
    <source>
        <dbReference type="Proteomes" id="UP000236311"/>
    </source>
</evidence>
<dbReference type="PANTHER" id="PTHR47683">
    <property type="entry name" value="PSEUDOURIDINE SYNTHASE FAMILY PROTEIN-RELATED"/>
    <property type="match status" value="1"/>
</dbReference>
<evidence type="ECO:0000313" key="6">
    <source>
        <dbReference type="EMBL" id="SOY28907.1"/>
    </source>
</evidence>
<dbReference type="InterPro" id="IPR020103">
    <property type="entry name" value="PsdUridine_synth_cat_dom_sf"/>
</dbReference>
<dbReference type="Gene3D" id="3.10.290.10">
    <property type="entry name" value="RNA-binding S4 domain"/>
    <property type="match status" value="1"/>
</dbReference>
<dbReference type="SUPFAM" id="SSF55174">
    <property type="entry name" value="Alpha-L RNA-binding motif"/>
    <property type="match status" value="1"/>
</dbReference>
<dbReference type="EC" id="5.4.99.-" evidence="4"/>
<dbReference type="PROSITE" id="PS50889">
    <property type="entry name" value="S4"/>
    <property type="match status" value="1"/>
</dbReference>
<gene>
    <name evidence="6" type="primary">rluF</name>
    <name evidence="6" type="ORF">AMURIS_01621</name>
</gene>
<dbReference type="Pfam" id="PF01479">
    <property type="entry name" value="S4"/>
    <property type="match status" value="1"/>
</dbReference>
<keyword evidence="3" id="KW-0694">RNA-binding</keyword>
<dbReference type="Gene3D" id="3.30.70.1560">
    <property type="entry name" value="Alpha-L RNA-binding motif"/>
    <property type="match status" value="1"/>
</dbReference>
<proteinExistence type="inferred from homology"/>
<dbReference type="InterPro" id="IPR006145">
    <property type="entry name" value="PsdUridine_synth_RsuA/RluA"/>
</dbReference>
<dbReference type="InterPro" id="IPR036986">
    <property type="entry name" value="S4_RNA-bd_sf"/>
</dbReference>
<dbReference type="OrthoDB" id="9807213at2"/>
<evidence type="ECO:0000256" key="2">
    <source>
        <dbReference type="ARBA" id="ARBA00023235"/>
    </source>
</evidence>
<dbReference type="Pfam" id="PF00849">
    <property type="entry name" value="PseudoU_synth_2"/>
    <property type="match status" value="1"/>
</dbReference>
<evidence type="ECO:0000256" key="3">
    <source>
        <dbReference type="PROSITE-ProRule" id="PRU00182"/>
    </source>
</evidence>
<dbReference type="InterPro" id="IPR002942">
    <property type="entry name" value="S4_RNA-bd"/>
</dbReference>
<dbReference type="FunFam" id="3.10.290.10:FF:000003">
    <property type="entry name" value="Pseudouridine synthase"/>
    <property type="match status" value="1"/>
</dbReference>
<dbReference type="AlphaFoldDB" id="A0A2K4ZEL6"/>
<dbReference type="GO" id="GO:0120159">
    <property type="term" value="F:rRNA pseudouridine synthase activity"/>
    <property type="evidence" value="ECO:0007669"/>
    <property type="project" value="UniProtKB-ARBA"/>
</dbReference>
<dbReference type="InterPro" id="IPR018496">
    <property type="entry name" value="PsdUridine_synth_RsuA/RluB_CS"/>
</dbReference>
<evidence type="ECO:0000256" key="4">
    <source>
        <dbReference type="RuleBase" id="RU003887"/>
    </source>
</evidence>
<feature type="domain" description="RNA-binding S4" evidence="5">
    <location>
        <begin position="4"/>
        <end position="69"/>
    </location>
</feature>
<dbReference type="SUPFAM" id="SSF55120">
    <property type="entry name" value="Pseudouridine synthase"/>
    <property type="match status" value="1"/>
</dbReference>
<dbReference type="GO" id="GO:0003723">
    <property type="term" value="F:RNA binding"/>
    <property type="evidence" value="ECO:0007669"/>
    <property type="project" value="UniProtKB-KW"/>
</dbReference>
<organism evidence="6 7">
    <name type="scientific">Acetatifactor muris</name>
    <dbReference type="NCBI Taxonomy" id="879566"/>
    <lineage>
        <taxon>Bacteria</taxon>
        <taxon>Bacillati</taxon>
        <taxon>Bacillota</taxon>
        <taxon>Clostridia</taxon>
        <taxon>Lachnospirales</taxon>
        <taxon>Lachnospiraceae</taxon>
        <taxon>Acetatifactor</taxon>
    </lineage>
</organism>
<keyword evidence="2 4" id="KW-0413">Isomerase</keyword>
<accession>A0A2K4ZEL6</accession>
<dbReference type="NCBIfam" id="TIGR00093">
    <property type="entry name" value="pseudouridine synthase"/>
    <property type="match status" value="1"/>
</dbReference>
<keyword evidence="7" id="KW-1185">Reference proteome</keyword>
<dbReference type="RefSeq" id="WP_103238975.1">
    <property type="nucleotide sequence ID" value="NZ_CANRXC010000014.1"/>
</dbReference>
<reference evidence="6 7" key="1">
    <citation type="submission" date="2018-01" db="EMBL/GenBank/DDBJ databases">
        <authorList>
            <person name="Gaut B.S."/>
            <person name="Morton B.R."/>
            <person name="Clegg M.T."/>
            <person name="Duvall M.R."/>
        </authorList>
    </citation>
    <scope>NUCLEOTIDE SEQUENCE [LARGE SCALE GENOMIC DNA]</scope>
    <source>
        <strain evidence="6">GP69</strain>
    </source>
</reference>
<dbReference type="Proteomes" id="UP000236311">
    <property type="component" value="Unassembled WGS sequence"/>
</dbReference>
<dbReference type="SMART" id="SM00363">
    <property type="entry name" value="S4"/>
    <property type="match status" value="1"/>
</dbReference>
<evidence type="ECO:0000256" key="1">
    <source>
        <dbReference type="ARBA" id="ARBA00008348"/>
    </source>
</evidence>
<protein>
    <recommendedName>
        <fullName evidence="4">Pseudouridine synthase</fullName>
        <ecNumber evidence="4">5.4.99.-</ecNumber>
    </recommendedName>
</protein>
<dbReference type="InterPro" id="IPR020094">
    <property type="entry name" value="TruA/RsuA/RluB/E/F_N"/>
</dbReference>
<evidence type="ECO:0000259" key="5">
    <source>
        <dbReference type="SMART" id="SM00363"/>
    </source>
</evidence>
<name>A0A2K4ZEL6_9FIRM</name>
<dbReference type="InterPro" id="IPR050343">
    <property type="entry name" value="RsuA_PseudoU_synthase"/>
</dbReference>
<comment type="similarity">
    <text evidence="1 4">Belongs to the pseudouridine synthase RsuA family.</text>
</comment>
<dbReference type="CDD" id="cd00165">
    <property type="entry name" value="S4"/>
    <property type="match status" value="1"/>
</dbReference>
<dbReference type="GO" id="GO:0000455">
    <property type="term" value="P:enzyme-directed rRNA pseudouridine synthesis"/>
    <property type="evidence" value="ECO:0007669"/>
    <property type="project" value="UniProtKB-ARBA"/>
</dbReference>